<protein>
    <submittedName>
        <fullName evidence="1">Uncharacterized protein</fullName>
    </submittedName>
</protein>
<dbReference type="EMBL" id="MUIO01000142">
    <property type="protein sequence ID" value="ORC54051.1"/>
    <property type="molecule type" value="Genomic_DNA"/>
</dbReference>
<dbReference type="Proteomes" id="UP000192815">
    <property type="component" value="Unassembled WGS sequence"/>
</dbReference>
<proteinExistence type="predicted"/>
<reference evidence="2" key="1">
    <citation type="submission" date="2017-02" db="EMBL/GenBank/DDBJ databases">
        <title>Pseudomonas floridae sp. nov., a novel pathogenic bacterial species isolated from tomato.</title>
        <authorList>
            <person name="Timilsina S."/>
            <person name="Vallad G.E."/>
            <person name="Jones J.B."/>
        </authorList>
    </citation>
    <scope>NUCLEOTIDE SEQUENCE [LARGE SCALE GENOMIC DNA]</scope>
    <source>
        <strain evidence="2">GEV388</strain>
    </source>
</reference>
<accession>A0A1X0MYG7</accession>
<name>A0A1X0MYG7_9PSED</name>
<dbReference type="AlphaFoldDB" id="A0A1X0MYG7"/>
<gene>
    <name evidence="1" type="ORF">BZK31_26610</name>
</gene>
<evidence type="ECO:0000313" key="1">
    <source>
        <dbReference type="EMBL" id="ORC54051.1"/>
    </source>
</evidence>
<evidence type="ECO:0000313" key="2">
    <source>
        <dbReference type="Proteomes" id="UP000192815"/>
    </source>
</evidence>
<comment type="caution">
    <text evidence="1">The sequence shown here is derived from an EMBL/GenBank/DDBJ whole genome shotgun (WGS) entry which is preliminary data.</text>
</comment>
<sequence length="182" mass="19558">MCFGLFQCTIPRSPLMLGVHFLESIDNAFNRWGRTGKLAADLAVAGLEACCSCLTQTLIQKRFDVHIVYAMSSTSDRVMPSDLPTTVMIDLAGQTIALPTERIVGLQATADDAIRAGITPYRGSCVRHDESSLPQSLGGAYKPHQGVHRVLSGSRYSDCQSAACANCIMETFVNVEGGGEND</sequence>
<keyword evidence="2" id="KW-1185">Reference proteome</keyword>
<organism evidence="1 2">
    <name type="scientific">Pseudomonas floridensis</name>
    <dbReference type="NCBI Taxonomy" id="1958950"/>
    <lineage>
        <taxon>Bacteria</taxon>
        <taxon>Pseudomonadati</taxon>
        <taxon>Pseudomonadota</taxon>
        <taxon>Gammaproteobacteria</taxon>
        <taxon>Pseudomonadales</taxon>
        <taxon>Pseudomonadaceae</taxon>
        <taxon>Pseudomonas</taxon>
    </lineage>
</organism>